<dbReference type="NCBIfam" id="TIGR01764">
    <property type="entry name" value="excise"/>
    <property type="match status" value="1"/>
</dbReference>
<evidence type="ECO:0000259" key="1">
    <source>
        <dbReference type="Pfam" id="PF12728"/>
    </source>
</evidence>
<dbReference type="SUPFAM" id="SSF46955">
    <property type="entry name" value="Putative DNA-binding domain"/>
    <property type="match status" value="1"/>
</dbReference>
<dbReference type="SUPFAM" id="SSF53850">
    <property type="entry name" value="Periplasmic binding protein-like II"/>
    <property type="match status" value="1"/>
</dbReference>
<dbReference type="Gene3D" id="3.40.190.10">
    <property type="entry name" value="Periplasmic binding protein-like II"/>
    <property type="match status" value="2"/>
</dbReference>
<protein>
    <submittedName>
        <fullName evidence="2">Helix-turn-helix domain-containing protein</fullName>
    </submittedName>
</protein>
<dbReference type="Pfam" id="PF12728">
    <property type="entry name" value="HTH_17"/>
    <property type="match status" value="1"/>
</dbReference>
<dbReference type="Gene3D" id="1.10.10.10">
    <property type="entry name" value="Winged helix-like DNA-binding domain superfamily/Winged helix DNA-binding domain"/>
    <property type="match status" value="1"/>
</dbReference>
<dbReference type="InterPro" id="IPR036388">
    <property type="entry name" value="WH-like_DNA-bd_sf"/>
</dbReference>
<dbReference type="EMBL" id="JBHMAG010000029">
    <property type="protein sequence ID" value="MFB9756882.1"/>
    <property type="molecule type" value="Genomic_DNA"/>
</dbReference>
<dbReference type="PANTHER" id="PTHR30024">
    <property type="entry name" value="ALIPHATIC SULFONATES-BINDING PROTEIN-RELATED"/>
    <property type="match status" value="1"/>
</dbReference>
<dbReference type="InterPro" id="IPR009061">
    <property type="entry name" value="DNA-bd_dom_put_sf"/>
</dbReference>
<gene>
    <name evidence="2" type="ORF">ACFFNY_35395</name>
</gene>
<dbReference type="InterPro" id="IPR010093">
    <property type="entry name" value="SinI_DNA-bd"/>
</dbReference>
<reference evidence="2 3" key="1">
    <citation type="submission" date="2024-09" db="EMBL/GenBank/DDBJ databases">
        <authorList>
            <person name="Sun Q."/>
            <person name="Mori K."/>
        </authorList>
    </citation>
    <scope>NUCLEOTIDE SEQUENCE [LARGE SCALE GENOMIC DNA]</scope>
    <source>
        <strain evidence="2 3">JCM 12520</strain>
    </source>
</reference>
<organism evidence="2 3">
    <name type="scientific">Paenibacillus hodogayensis</name>
    <dbReference type="NCBI Taxonomy" id="279208"/>
    <lineage>
        <taxon>Bacteria</taxon>
        <taxon>Bacillati</taxon>
        <taxon>Bacillota</taxon>
        <taxon>Bacilli</taxon>
        <taxon>Bacillales</taxon>
        <taxon>Paenibacillaceae</taxon>
        <taxon>Paenibacillus</taxon>
    </lineage>
</organism>
<evidence type="ECO:0000313" key="3">
    <source>
        <dbReference type="Proteomes" id="UP001589619"/>
    </source>
</evidence>
<feature type="domain" description="Helix-turn-helix" evidence="1">
    <location>
        <begin position="8"/>
        <end position="54"/>
    </location>
</feature>
<dbReference type="RefSeq" id="WP_344904553.1">
    <property type="nucleotide sequence ID" value="NZ_BAAAYO010000002.1"/>
</dbReference>
<keyword evidence="3" id="KW-1185">Reference proteome</keyword>
<evidence type="ECO:0000313" key="2">
    <source>
        <dbReference type="EMBL" id="MFB9756882.1"/>
    </source>
</evidence>
<sequence>MSKERLNLLTLQEAIDLLGVSRATIDRWRKEKQLPYIKIGKEIWVDPEQLHAWVHLHALGNGAERRSVRKAARKTVTVGYQSGAALLWSTLIIKQLGLFEQELEKTSPSADYEVRWTNASNGMELVEELIAGRVQIVSVGDYPIVAGRGLGQLLPRFRPLVLAFDGKTSGGGGISLVVPAGGRVRKPEELAEVAISTVGHSSASYRLGQYMGAFGFDSAPVVHRRMGDCLSGLMEGSAGAAVLWEPYLSWAQLLGAGSPIGSEGVGGDYLTGLMTDGNWADGNEDTVIAYLKAHLRAHAFIRRQPEQAAVLIHQASGFPVSVVSRVLPQIRWDASIYGRDLQTLSRVGGGQYGEPNGDGGAGGAPVFQKRYLQEAVEALRLPLLPDAPLPGEWSREHVY</sequence>
<accession>A0ABV5W8H9</accession>
<proteinExistence type="predicted"/>
<name>A0ABV5W8H9_9BACL</name>
<dbReference type="PANTHER" id="PTHR30024:SF45">
    <property type="entry name" value="ABC TRANSPORTER SUBSTRATE-BINDING PROTEIN"/>
    <property type="match status" value="1"/>
</dbReference>
<dbReference type="Proteomes" id="UP001589619">
    <property type="component" value="Unassembled WGS sequence"/>
</dbReference>
<comment type="caution">
    <text evidence="2">The sequence shown here is derived from an EMBL/GenBank/DDBJ whole genome shotgun (WGS) entry which is preliminary data.</text>
</comment>
<dbReference type="InterPro" id="IPR041657">
    <property type="entry name" value="HTH_17"/>
</dbReference>